<evidence type="ECO:0000313" key="2">
    <source>
        <dbReference type="Proteomes" id="UP000601171"/>
    </source>
</evidence>
<accession>A0A926EQ24</accession>
<keyword evidence="2" id="KW-1185">Reference proteome</keyword>
<evidence type="ECO:0000313" key="1">
    <source>
        <dbReference type="EMBL" id="MBC8587628.1"/>
    </source>
</evidence>
<feature type="non-terminal residue" evidence="1">
    <location>
        <position position="1"/>
    </location>
</feature>
<comment type="caution">
    <text evidence="1">The sequence shown here is derived from an EMBL/GenBank/DDBJ whole genome shotgun (WGS) entry which is preliminary data.</text>
</comment>
<dbReference type="RefSeq" id="WP_262429081.1">
    <property type="nucleotide sequence ID" value="NZ_JACRTG010000015.1"/>
</dbReference>
<protein>
    <submittedName>
        <fullName evidence="1">Uncharacterized protein</fullName>
    </submittedName>
</protein>
<dbReference type="AlphaFoldDB" id="A0A926EQ24"/>
<gene>
    <name evidence="1" type="ORF">H8707_05155</name>
</gene>
<organism evidence="1 2">
    <name type="scientific">Paratissierella segnis</name>
    <dbReference type="NCBI Taxonomy" id="2763679"/>
    <lineage>
        <taxon>Bacteria</taxon>
        <taxon>Bacillati</taxon>
        <taxon>Bacillota</taxon>
        <taxon>Tissierellia</taxon>
        <taxon>Tissierellales</taxon>
        <taxon>Tissierellaceae</taxon>
        <taxon>Paratissierella</taxon>
    </lineage>
</organism>
<proteinExistence type="predicted"/>
<dbReference type="Proteomes" id="UP000601171">
    <property type="component" value="Unassembled WGS sequence"/>
</dbReference>
<sequence length="94" mass="11011">REATIPVGKEIEVSDASLKGAGNKINAWEWQVYYWDKDEKYVDYQKFDTKDIKIKAEQEGYVIIFLNVADDFVPTFKDTNTPMNFANWSNFTIF</sequence>
<dbReference type="EMBL" id="JACRTG010000015">
    <property type="protein sequence ID" value="MBC8587628.1"/>
    <property type="molecule type" value="Genomic_DNA"/>
</dbReference>
<reference evidence="1" key="1">
    <citation type="submission" date="2020-08" db="EMBL/GenBank/DDBJ databases">
        <title>Genome public.</title>
        <authorList>
            <person name="Liu C."/>
            <person name="Sun Q."/>
        </authorList>
    </citation>
    <scope>NUCLEOTIDE SEQUENCE</scope>
    <source>
        <strain evidence="1">BX21</strain>
    </source>
</reference>
<name>A0A926EQ24_9FIRM</name>